<dbReference type="InterPro" id="IPR036873">
    <property type="entry name" value="Rhodanese-like_dom_sf"/>
</dbReference>
<dbReference type="GO" id="GO:0004792">
    <property type="term" value="F:thiosulfate-cyanide sulfurtransferase activity"/>
    <property type="evidence" value="ECO:0007669"/>
    <property type="project" value="InterPro"/>
</dbReference>
<dbReference type="InterPro" id="IPR001763">
    <property type="entry name" value="Rhodanese-like_dom"/>
</dbReference>
<organism evidence="2 3">
    <name type="scientific">Deinococcus cellulosilyticus (strain DSM 18568 / NBRC 106333 / KACC 11606 / 5516J-15)</name>
    <dbReference type="NCBI Taxonomy" id="1223518"/>
    <lineage>
        <taxon>Bacteria</taxon>
        <taxon>Thermotogati</taxon>
        <taxon>Deinococcota</taxon>
        <taxon>Deinococci</taxon>
        <taxon>Deinococcales</taxon>
        <taxon>Deinococcaceae</taxon>
        <taxon>Deinococcus</taxon>
    </lineage>
</organism>
<keyword evidence="3" id="KW-1185">Reference proteome</keyword>
<dbReference type="SMART" id="SM00450">
    <property type="entry name" value="RHOD"/>
    <property type="match status" value="1"/>
</dbReference>
<dbReference type="PANTHER" id="PTHR43031:SF1">
    <property type="entry name" value="PYRIDINE NUCLEOTIDE-DISULPHIDE OXIDOREDUCTASE"/>
    <property type="match status" value="1"/>
</dbReference>
<dbReference type="RefSeq" id="WP_146884554.1">
    <property type="nucleotide sequence ID" value="NZ_BJXB01000009.1"/>
</dbReference>
<comment type="caution">
    <text evidence="2">The sequence shown here is derived from an EMBL/GenBank/DDBJ whole genome shotgun (WGS) entry which is preliminary data.</text>
</comment>
<sequence>MTQKIEPDELQHLQTQHNQPLIVDVRSEEEYLAGHVPGAIHIPLADLASRIGDLPQQTIVPYCNMFHPGSSRGEQARDLLQSHGLDARVLEGGFQGWKKAGLPVEEEL</sequence>
<evidence type="ECO:0000313" key="2">
    <source>
        <dbReference type="EMBL" id="GEM46755.1"/>
    </source>
</evidence>
<protein>
    <recommendedName>
        <fullName evidence="1">Rhodanese domain-containing protein</fullName>
    </recommendedName>
</protein>
<name>A0A511N1N2_DEIC1</name>
<evidence type="ECO:0000313" key="3">
    <source>
        <dbReference type="Proteomes" id="UP000321306"/>
    </source>
</evidence>
<dbReference type="SUPFAM" id="SSF52821">
    <property type="entry name" value="Rhodanese/Cell cycle control phosphatase"/>
    <property type="match status" value="1"/>
</dbReference>
<evidence type="ECO:0000259" key="1">
    <source>
        <dbReference type="PROSITE" id="PS50206"/>
    </source>
</evidence>
<dbReference type="PANTHER" id="PTHR43031">
    <property type="entry name" value="FAD-DEPENDENT OXIDOREDUCTASE"/>
    <property type="match status" value="1"/>
</dbReference>
<proteinExistence type="predicted"/>
<feature type="domain" description="Rhodanese" evidence="1">
    <location>
        <begin position="16"/>
        <end position="106"/>
    </location>
</feature>
<dbReference type="PROSITE" id="PS50206">
    <property type="entry name" value="RHODANESE_3"/>
    <property type="match status" value="1"/>
</dbReference>
<dbReference type="PROSITE" id="PS00380">
    <property type="entry name" value="RHODANESE_1"/>
    <property type="match status" value="1"/>
</dbReference>
<accession>A0A511N1N2</accession>
<gene>
    <name evidence="2" type="ORF">DC3_23900</name>
</gene>
<dbReference type="OrthoDB" id="9800872at2"/>
<dbReference type="EMBL" id="BJXB01000009">
    <property type="protein sequence ID" value="GEM46755.1"/>
    <property type="molecule type" value="Genomic_DNA"/>
</dbReference>
<dbReference type="CDD" id="cd00158">
    <property type="entry name" value="RHOD"/>
    <property type="match status" value="1"/>
</dbReference>
<dbReference type="Gene3D" id="3.40.250.10">
    <property type="entry name" value="Rhodanese-like domain"/>
    <property type="match status" value="1"/>
</dbReference>
<dbReference type="InterPro" id="IPR001307">
    <property type="entry name" value="Thiosulphate_STrfase_CS"/>
</dbReference>
<dbReference type="Proteomes" id="UP000321306">
    <property type="component" value="Unassembled WGS sequence"/>
</dbReference>
<reference evidence="2 3" key="1">
    <citation type="submission" date="2019-07" db="EMBL/GenBank/DDBJ databases">
        <title>Whole genome shotgun sequence of Deinococcus cellulosilyticus NBRC 106333.</title>
        <authorList>
            <person name="Hosoyama A."/>
            <person name="Uohara A."/>
            <person name="Ohji S."/>
            <person name="Ichikawa N."/>
        </authorList>
    </citation>
    <scope>NUCLEOTIDE SEQUENCE [LARGE SCALE GENOMIC DNA]</scope>
    <source>
        <strain evidence="2 3">NBRC 106333</strain>
    </source>
</reference>
<dbReference type="AlphaFoldDB" id="A0A511N1N2"/>
<dbReference type="Pfam" id="PF00581">
    <property type="entry name" value="Rhodanese"/>
    <property type="match status" value="1"/>
</dbReference>
<dbReference type="InterPro" id="IPR050229">
    <property type="entry name" value="GlpE_sulfurtransferase"/>
</dbReference>